<dbReference type="InterPro" id="IPR055414">
    <property type="entry name" value="LRR_R13L4/SHOC2-like"/>
</dbReference>
<dbReference type="InterPro" id="IPR000719">
    <property type="entry name" value="Prot_kinase_dom"/>
</dbReference>
<dbReference type="GO" id="GO:0005524">
    <property type="term" value="F:ATP binding"/>
    <property type="evidence" value="ECO:0007669"/>
    <property type="project" value="UniProtKB-UniRule"/>
</dbReference>
<reference evidence="26" key="1">
    <citation type="journal article" date="2020" name="Genome Biol.">
        <title>Gamete binning: chromosome-level and haplotype-resolved genome assembly enabled by high-throughput single-cell sequencing of gamete genomes.</title>
        <authorList>
            <person name="Campoy J.A."/>
            <person name="Sun H."/>
            <person name="Goel M."/>
            <person name="Jiao W.-B."/>
            <person name="Folz-Donahue K."/>
            <person name="Wang N."/>
            <person name="Rubio M."/>
            <person name="Liu C."/>
            <person name="Kukat C."/>
            <person name="Ruiz D."/>
            <person name="Huettel B."/>
            <person name="Schneeberger K."/>
        </authorList>
    </citation>
    <scope>NUCLEOTIDE SEQUENCE [LARGE SCALE GENOMIC DNA]</scope>
    <source>
        <strain evidence="26">cv. Rojo Pasion</strain>
    </source>
</reference>
<comment type="similarity">
    <text evidence="2">Belongs to the protein kinase superfamily. Ser/Thr protein kinase family.</text>
</comment>
<dbReference type="FunFam" id="3.80.10.10:FF:000383">
    <property type="entry name" value="Leucine-rich repeat receptor protein kinase EMS1"/>
    <property type="match status" value="1"/>
</dbReference>
<feature type="binding site" evidence="21">
    <location>
        <position position="766"/>
    </location>
    <ligand>
        <name>ATP</name>
        <dbReference type="ChEBI" id="CHEBI:30616"/>
    </ligand>
</feature>
<evidence type="ECO:0000256" key="18">
    <source>
        <dbReference type="ARBA" id="ARBA00023180"/>
    </source>
</evidence>
<dbReference type="FunFam" id="3.80.10.10:FF:000041">
    <property type="entry name" value="LRR receptor-like serine/threonine-protein kinase ERECTA"/>
    <property type="match status" value="1"/>
</dbReference>
<dbReference type="Pfam" id="PF07714">
    <property type="entry name" value="PK_Tyr_Ser-Thr"/>
    <property type="match status" value="1"/>
</dbReference>
<dbReference type="InterPro" id="IPR011009">
    <property type="entry name" value="Kinase-like_dom_sf"/>
</dbReference>
<keyword evidence="5" id="KW-0723">Serine/threonine-protein kinase</keyword>
<keyword evidence="14 21" id="KW-0067">ATP-binding</keyword>
<feature type="transmembrane region" description="Helical" evidence="22">
    <location>
        <begin position="677"/>
        <end position="697"/>
    </location>
</feature>
<name>A0A6J5XTE6_PRUAR</name>
<keyword evidence="18" id="KW-0325">Glycoprotein</keyword>
<dbReference type="SMART" id="SM00369">
    <property type="entry name" value="LRR_TYP"/>
    <property type="match status" value="8"/>
</dbReference>
<dbReference type="Proteomes" id="UP000507245">
    <property type="component" value="Unassembled WGS sequence"/>
</dbReference>
<dbReference type="AlphaFoldDB" id="A0A6J5XTE6"/>
<dbReference type="InterPro" id="IPR032675">
    <property type="entry name" value="LRR_dom_sf"/>
</dbReference>
<accession>A0A6J5XTE6</accession>
<dbReference type="Gene3D" id="3.30.200.20">
    <property type="entry name" value="Phosphorylase Kinase, domain 1"/>
    <property type="match status" value="1"/>
</dbReference>
<evidence type="ECO:0000256" key="22">
    <source>
        <dbReference type="SAM" id="Phobius"/>
    </source>
</evidence>
<proteinExistence type="inferred from homology"/>
<evidence type="ECO:0000313" key="26">
    <source>
        <dbReference type="Proteomes" id="UP000507245"/>
    </source>
</evidence>
<dbReference type="GO" id="GO:0033612">
    <property type="term" value="F:receptor serine/threonine kinase binding"/>
    <property type="evidence" value="ECO:0007669"/>
    <property type="project" value="TreeGrafter"/>
</dbReference>
<evidence type="ECO:0000256" key="7">
    <source>
        <dbReference type="ARBA" id="ARBA00022614"/>
    </source>
</evidence>
<dbReference type="FunFam" id="3.80.10.10:FF:000129">
    <property type="entry name" value="Leucine-rich repeat receptor-like kinase"/>
    <property type="match status" value="1"/>
</dbReference>
<dbReference type="Pfam" id="PF00560">
    <property type="entry name" value="LRR_1"/>
    <property type="match status" value="2"/>
</dbReference>
<keyword evidence="9 22" id="KW-0812">Transmembrane</keyword>
<dbReference type="SUPFAM" id="SSF56112">
    <property type="entry name" value="Protein kinase-like (PK-like)"/>
    <property type="match status" value="1"/>
</dbReference>
<dbReference type="InterPro" id="IPR008271">
    <property type="entry name" value="Ser/Thr_kinase_AS"/>
</dbReference>
<dbReference type="Pfam" id="PF23598">
    <property type="entry name" value="LRR_14"/>
    <property type="match status" value="1"/>
</dbReference>
<evidence type="ECO:0000256" key="19">
    <source>
        <dbReference type="ARBA" id="ARBA00047899"/>
    </source>
</evidence>
<keyword evidence="16 22" id="KW-0472">Membrane</keyword>
<dbReference type="Gene3D" id="3.80.10.10">
    <property type="entry name" value="Ribonuclease Inhibitor"/>
    <property type="match status" value="3"/>
</dbReference>
<dbReference type="EMBL" id="CAEKKB010000006">
    <property type="protein sequence ID" value="CAB4315607.1"/>
    <property type="molecule type" value="Genomic_DNA"/>
</dbReference>
<keyword evidence="4" id="KW-1003">Cell membrane</keyword>
<sequence length="1033" mass="113406">MAYNLNCIRATIGCFVFNLLVLPFSSAFLCEESTDCHALLKFKQGLRSDPEGHLKTWNKANPFCNWTGITCHPHLRDRVIGLELIDMVLQGGISPFISNLSLLTTLSLQGNRFSGQIPSSLGGLSELAFLNISENKLEGEIPGSLHGCQSLKELDLNVNNLSGVIPEELSWLKNLTYLGLSLNRLTGELPSSLSNLTELTQIKLGVNYFTGKIPPQLGALRKLEILYLHTNYLEGPVPAAISNCTALREISLLENLLSGEIPLELGAKLQNLQKLYMLDNKLSGRIPVILSNLSQLTLLDLSLNNLEGEVPAELGMLKNLEILYFHSNYYLGRGSSGNSSLSFLTALTNCSVLKKLHFGSCSFKDNIPSSVGGLSKDLFYFNLFNNSIMGSIPDSIGNLSSLVTLKLSYNLLERKIPPSFGKLGNLQRLYLERNRILGPIPDELGKMSSLGLLDLGKNLIGGSIPPSLGNLSQLRYLNLSTNSLSGKFPIDLTRCSLMMMLDLSFNSLQGSVPEQIGLLSNLDFSLNLSNNHFEGQLPTSIGKLVSLQAIDFSKNKFVGVIPGLIGSCISLVYLNLSKNMLEGTIPRSLKSITYLEVLDMSHNRLNGTVPIWIADEHMIKNLNLSYNNLSGEVPYTGRITFFNKSSFLGNVGLCGGSAQLGLPPCEVQKQKGRTKNWVIYSVVAAVAVSCVVGAVFVHRFFFRKYSRTAHGMLMAPPGKHGSRSFTQRELEIATLKFNEANLLGRGTFGSVYKAIIDNGESTVAVKVLHDDSNQSFKSFKRECQILSEIKHRNLVRLVGYAWNTGFKALVLDFIGNGNLAQHLYPGGLEEGACELTLRERISIAIDIANGLEYLQEGCPVQVIHCDLKPENVLINTNMVAQVADFGIGKLISADKMEEHLSTTRSLRGSIGYIPPEYGQGVEVSAKGDVYSFGVVLLEMFTRKRPTSNVFSDGLDLRKWVGSAFPDQIWDVVDTTLKQEACSKGTSDALEKLEQCSIQLLEVGMICTEESPHKRPLMSSVVPMLKKCLERKGI</sequence>
<keyword evidence="15 22" id="KW-1133">Transmembrane helix</keyword>
<evidence type="ECO:0000256" key="17">
    <source>
        <dbReference type="ARBA" id="ARBA00023170"/>
    </source>
</evidence>
<evidence type="ECO:0000256" key="2">
    <source>
        <dbReference type="ARBA" id="ARBA00008684"/>
    </source>
</evidence>
<dbReference type="GO" id="GO:0005886">
    <property type="term" value="C:plasma membrane"/>
    <property type="evidence" value="ECO:0007669"/>
    <property type="project" value="UniProtKB-SubCell"/>
</dbReference>
<comment type="catalytic activity">
    <reaction evidence="19">
        <text>L-threonyl-[protein] + ATP = O-phospho-L-threonyl-[protein] + ADP + H(+)</text>
        <dbReference type="Rhea" id="RHEA:46608"/>
        <dbReference type="Rhea" id="RHEA-COMP:11060"/>
        <dbReference type="Rhea" id="RHEA-COMP:11605"/>
        <dbReference type="ChEBI" id="CHEBI:15378"/>
        <dbReference type="ChEBI" id="CHEBI:30013"/>
        <dbReference type="ChEBI" id="CHEBI:30616"/>
        <dbReference type="ChEBI" id="CHEBI:61977"/>
        <dbReference type="ChEBI" id="CHEBI:456216"/>
        <dbReference type="EC" id="2.7.11.1"/>
    </reaction>
</comment>
<evidence type="ECO:0000256" key="4">
    <source>
        <dbReference type="ARBA" id="ARBA00022475"/>
    </source>
</evidence>
<dbReference type="InterPro" id="IPR001611">
    <property type="entry name" value="Leu-rich_rpt"/>
</dbReference>
<evidence type="ECO:0000256" key="5">
    <source>
        <dbReference type="ARBA" id="ARBA00022527"/>
    </source>
</evidence>
<keyword evidence="11" id="KW-0677">Repeat</keyword>
<feature type="signal peptide" evidence="23">
    <location>
        <begin position="1"/>
        <end position="27"/>
    </location>
</feature>
<dbReference type="FunFam" id="3.80.10.10:FF:000288">
    <property type="entry name" value="LRR receptor-like serine/threonine-protein kinase EFR"/>
    <property type="match status" value="1"/>
</dbReference>
<keyword evidence="7" id="KW-0433">Leucine-rich repeat</keyword>
<evidence type="ECO:0000256" key="11">
    <source>
        <dbReference type="ARBA" id="ARBA00022737"/>
    </source>
</evidence>
<keyword evidence="6" id="KW-0597">Phosphoprotein</keyword>
<dbReference type="OrthoDB" id="1640047at2759"/>
<dbReference type="PROSITE" id="PS00108">
    <property type="entry name" value="PROTEIN_KINASE_ST"/>
    <property type="match status" value="1"/>
</dbReference>
<keyword evidence="12 21" id="KW-0547">Nucleotide-binding</keyword>
<evidence type="ECO:0000256" key="21">
    <source>
        <dbReference type="PROSITE-ProRule" id="PRU10141"/>
    </source>
</evidence>
<dbReference type="InterPro" id="IPR001245">
    <property type="entry name" value="Ser-Thr/Tyr_kinase_cat_dom"/>
</dbReference>
<evidence type="ECO:0000256" key="8">
    <source>
        <dbReference type="ARBA" id="ARBA00022679"/>
    </source>
</evidence>
<dbReference type="InterPro" id="IPR017441">
    <property type="entry name" value="Protein_kinase_ATP_BS"/>
</dbReference>
<feature type="transmembrane region" description="Helical" evidence="22">
    <location>
        <begin position="557"/>
        <end position="576"/>
    </location>
</feature>
<evidence type="ECO:0000256" key="14">
    <source>
        <dbReference type="ARBA" id="ARBA00022840"/>
    </source>
</evidence>
<comment type="catalytic activity">
    <reaction evidence="20">
        <text>L-seryl-[protein] + ATP = O-phospho-L-seryl-[protein] + ADP + H(+)</text>
        <dbReference type="Rhea" id="RHEA:17989"/>
        <dbReference type="Rhea" id="RHEA-COMP:9863"/>
        <dbReference type="Rhea" id="RHEA-COMP:11604"/>
        <dbReference type="ChEBI" id="CHEBI:15378"/>
        <dbReference type="ChEBI" id="CHEBI:29999"/>
        <dbReference type="ChEBI" id="CHEBI:30616"/>
        <dbReference type="ChEBI" id="CHEBI:83421"/>
        <dbReference type="ChEBI" id="CHEBI:456216"/>
        <dbReference type="EC" id="2.7.11.1"/>
    </reaction>
</comment>
<evidence type="ECO:0000259" key="24">
    <source>
        <dbReference type="PROSITE" id="PS50011"/>
    </source>
</evidence>
<gene>
    <name evidence="25" type="ORF">ORAREDHAP_LOCUS40349</name>
</gene>
<dbReference type="Pfam" id="PF13855">
    <property type="entry name" value="LRR_8"/>
    <property type="match status" value="2"/>
</dbReference>
<keyword evidence="10 23" id="KW-0732">Signal</keyword>
<dbReference type="SMART" id="SM00220">
    <property type="entry name" value="S_TKc"/>
    <property type="match status" value="1"/>
</dbReference>
<evidence type="ECO:0000256" key="3">
    <source>
        <dbReference type="ARBA" id="ARBA00012513"/>
    </source>
</evidence>
<dbReference type="GO" id="GO:0004674">
    <property type="term" value="F:protein serine/threonine kinase activity"/>
    <property type="evidence" value="ECO:0007669"/>
    <property type="project" value="UniProtKB-KW"/>
</dbReference>
<dbReference type="EC" id="2.7.11.1" evidence="3"/>
<dbReference type="FunFam" id="1.10.510.10:FF:000358">
    <property type="entry name" value="Putative leucine-rich repeat receptor-like serine/threonine-protein kinase"/>
    <property type="match status" value="1"/>
</dbReference>
<feature type="chain" id="PRO_5026834312" description="non-specific serine/threonine protein kinase" evidence="23">
    <location>
        <begin position="28"/>
        <end position="1033"/>
    </location>
</feature>
<evidence type="ECO:0000256" key="10">
    <source>
        <dbReference type="ARBA" id="ARBA00022729"/>
    </source>
</evidence>
<dbReference type="SUPFAM" id="SSF52058">
    <property type="entry name" value="L domain-like"/>
    <property type="match status" value="2"/>
</dbReference>
<evidence type="ECO:0000256" key="12">
    <source>
        <dbReference type="ARBA" id="ARBA00022741"/>
    </source>
</evidence>
<dbReference type="CDD" id="cd14066">
    <property type="entry name" value="STKc_IRAK"/>
    <property type="match status" value="1"/>
</dbReference>
<evidence type="ECO:0000256" key="6">
    <source>
        <dbReference type="ARBA" id="ARBA00022553"/>
    </source>
</evidence>
<dbReference type="PANTHER" id="PTHR48056">
    <property type="entry name" value="LRR RECEPTOR-LIKE SERINE/THREONINE-PROTEIN KINASE-RELATED"/>
    <property type="match status" value="1"/>
</dbReference>
<keyword evidence="13" id="KW-0418">Kinase</keyword>
<evidence type="ECO:0000256" key="13">
    <source>
        <dbReference type="ARBA" id="ARBA00022777"/>
    </source>
</evidence>
<evidence type="ECO:0000256" key="20">
    <source>
        <dbReference type="ARBA" id="ARBA00048679"/>
    </source>
</evidence>
<evidence type="ECO:0000256" key="1">
    <source>
        <dbReference type="ARBA" id="ARBA00004162"/>
    </source>
</evidence>
<dbReference type="InterPro" id="IPR013210">
    <property type="entry name" value="LRR_N_plant-typ"/>
</dbReference>
<evidence type="ECO:0000256" key="9">
    <source>
        <dbReference type="ARBA" id="ARBA00022692"/>
    </source>
</evidence>
<organism evidence="25 26">
    <name type="scientific">Prunus armeniaca</name>
    <name type="common">Apricot</name>
    <name type="synonym">Armeniaca vulgaris</name>
    <dbReference type="NCBI Taxonomy" id="36596"/>
    <lineage>
        <taxon>Eukaryota</taxon>
        <taxon>Viridiplantae</taxon>
        <taxon>Streptophyta</taxon>
        <taxon>Embryophyta</taxon>
        <taxon>Tracheophyta</taxon>
        <taxon>Spermatophyta</taxon>
        <taxon>Magnoliopsida</taxon>
        <taxon>eudicotyledons</taxon>
        <taxon>Gunneridae</taxon>
        <taxon>Pentapetalae</taxon>
        <taxon>rosids</taxon>
        <taxon>fabids</taxon>
        <taxon>Rosales</taxon>
        <taxon>Rosaceae</taxon>
        <taxon>Amygdaloideae</taxon>
        <taxon>Amygdaleae</taxon>
        <taxon>Prunus</taxon>
    </lineage>
</organism>
<dbReference type="SMART" id="SM00365">
    <property type="entry name" value="LRR_SD22"/>
    <property type="match status" value="5"/>
</dbReference>
<evidence type="ECO:0000256" key="15">
    <source>
        <dbReference type="ARBA" id="ARBA00022989"/>
    </source>
</evidence>
<evidence type="ECO:0000313" key="25">
    <source>
        <dbReference type="EMBL" id="CAB4315607.1"/>
    </source>
</evidence>
<dbReference type="PANTHER" id="PTHR48056:SF73">
    <property type="entry name" value="LRR RECEPTOR-LIKE SERINE_THREONINE-PROTEIN KINASE EFR"/>
    <property type="match status" value="1"/>
</dbReference>
<keyword evidence="8" id="KW-0808">Transferase</keyword>
<comment type="subcellular location">
    <subcellularLocation>
        <location evidence="1">Cell membrane</location>
        <topology evidence="1">Single-pass membrane protein</topology>
    </subcellularLocation>
</comment>
<protein>
    <recommendedName>
        <fullName evidence="3">non-specific serine/threonine protein kinase</fullName>
        <ecNumber evidence="3">2.7.11.1</ecNumber>
    </recommendedName>
</protein>
<feature type="domain" description="Protein kinase" evidence="24">
    <location>
        <begin position="737"/>
        <end position="1024"/>
    </location>
</feature>
<dbReference type="PROSITE" id="PS00107">
    <property type="entry name" value="PROTEIN_KINASE_ATP"/>
    <property type="match status" value="1"/>
</dbReference>
<evidence type="ECO:0000256" key="16">
    <source>
        <dbReference type="ARBA" id="ARBA00023136"/>
    </source>
</evidence>
<dbReference type="Pfam" id="PF08263">
    <property type="entry name" value="LRRNT_2"/>
    <property type="match status" value="1"/>
</dbReference>
<dbReference type="Gene3D" id="1.10.510.10">
    <property type="entry name" value="Transferase(Phosphotransferase) domain 1"/>
    <property type="match status" value="1"/>
</dbReference>
<dbReference type="PROSITE" id="PS50011">
    <property type="entry name" value="PROTEIN_KINASE_DOM"/>
    <property type="match status" value="1"/>
</dbReference>
<dbReference type="InterPro" id="IPR050647">
    <property type="entry name" value="Plant_LRR-RLKs"/>
</dbReference>
<dbReference type="InterPro" id="IPR003591">
    <property type="entry name" value="Leu-rich_rpt_typical-subtyp"/>
</dbReference>
<keyword evidence="17" id="KW-0675">Receptor</keyword>
<keyword evidence="26" id="KW-1185">Reference proteome</keyword>
<evidence type="ECO:0000256" key="23">
    <source>
        <dbReference type="SAM" id="SignalP"/>
    </source>
</evidence>